<keyword evidence="2" id="KW-1185">Reference proteome</keyword>
<accession>A0AAP0HS41</accession>
<evidence type="ECO:0000313" key="2">
    <source>
        <dbReference type="Proteomes" id="UP001419268"/>
    </source>
</evidence>
<dbReference type="AlphaFoldDB" id="A0AAP0HS41"/>
<organism evidence="1 2">
    <name type="scientific">Stephania cephalantha</name>
    <dbReference type="NCBI Taxonomy" id="152367"/>
    <lineage>
        <taxon>Eukaryota</taxon>
        <taxon>Viridiplantae</taxon>
        <taxon>Streptophyta</taxon>
        <taxon>Embryophyta</taxon>
        <taxon>Tracheophyta</taxon>
        <taxon>Spermatophyta</taxon>
        <taxon>Magnoliopsida</taxon>
        <taxon>Ranunculales</taxon>
        <taxon>Menispermaceae</taxon>
        <taxon>Menispermoideae</taxon>
        <taxon>Cissampelideae</taxon>
        <taxon>Stephania</taxon>
    </lineage>
</organism>
<dbReference type="Proteomes" id="UP001419268">
    <property type="component" value="Unassembled WGS sequence"/>
</dbReference>
<comment type="caution">
    <text evidence="1">The sequence shown here is derived from an EMBL/GenBank/DDBJ whole genome shotgun (WGS) entry which is preliminary data.</text>
</comment>
<reference evidence="1 2" key="1">
    <citation type="submission" date="2024-01" db="EMBL/GenBank/DDBJ databases">
        <title>Genome assemblies of Stephania.</title>
        <authorList>
            <person name="Yang L."/>
        </authorList>
    </citation>
    <scope>NUCLEOTIDE SEQUENCE [LARGE SCALE GENOMIC DNA]</scope>
    <source>
        <strain evidence="1">JXDWG</strain>
        <tissue evidence="1">Leaf</tissue>
    </source>
</reference>
<gene>
    <name evidence="1" type="ORF">Scep_026030</name>
</gene>
<protein>
    <submittedName>
        <fullName evidence="1">Uncharacterized protein</fullName>
    </submittedName>
</protein>
<sequence length="49" mass="5519">MVPSVTANWSSTSMNLHIQHDVCFNHVLHIKIRGQPFFIGDNIINVISS</sequence>
<evidence type="ECO:0000313" key="1">
    <source>
        <dbReference type="EMBL" id="KAK9094561.1"/>
    </source>
</evidence>
<dbReference type="EMBL" id="JBBNAG010000011">
    <property type="protein sequence ID" value="KAK9094561.1"/>
    <property type="molecule type" value="Genomic_DNA"/>
</dbReference>
<name>A0AAP0HS41_9MAGN</name>
<proteinExistence type="predicted"/>